<accession>A0A939DJU1</accession>
<feature type="signal peptide" evidence="1">
    <location>
        <begin position="1"/>
        <end position="22"/>
    </location>
</feature>
<proteinExistence type="predicted"/>
<dbReference type="AlphaFoldDB" id="A0A939DJU1"/>
<gene>
    <name evidence="2" type="ORF">J0A66_02205</name>
</gene>
<evidence type="ECO:0000313" key="2">
    <source>
        <dbReference type="EMBL" id="MBN7824028.1"/>
    </source>
</evidence>
<evidence type="ECO:0000256" key="1">
    <source>
        <dbReference type="SAM" id="SignalP"/>
    </source>
</evidence>
<protein>
    <submittedName>
        <fullName evidence="2">Uncharacterized protein</fullName>
    </submittedName>
</protein>
<evidence type="ECO:0000313" key="3">
    <source>
        <dbReference type="Proteomes" id="UP000664654"/>
    </source>
</evidence>
<dbReference type="RefSeq" id="WP_206572126.1">
    <property type="nucleotide sequence ID" value="NZ_JAFKCV010000001.1"/>
</dbReference>
<keyword evidence="1" id="KW-0732">Signal</keyword>
<organism evidence="2 3">
    <name type="scientific">Bowmanella dokdonensis</name>
    <dbReference type="NCBI Taxonomy" id="751969"/>
    <lineage>
        <taxon>Bacteria</taxon>
        <taxon>Pseudomonadati</taxon>
        <taxon>Pseudomonadota</taxon>
        <taxon>Gammaproteobacteria</taxon>
        <taxon>Alteromonadales</taxon>
        <taxon>Alteromonadaceae</taxon>
        <taxon>Bowmanella</taxon>
    </lineage>
</organism>
<comment type="caution">
    <text evidence="2">The sequence shown here is derived from an EMBL/GenBank/DDBJ whole genome shotgun (WGS) entry which is preliminary data.</text>
</comment>
<sequence length="111" mass="12141">MRNPLVIIPALLAIVAASQPLAQQSECPAGFHDMPMMPEARFCQLFDGGVPASLSYFVALAPAQALSFYQQELGEQDARVESHRYVMEKANWVVVISPDGTGSQIDILIKH</sequence>
<dbReference type="EMBL" id="JAFKCV010000001">
    <property type="protein sequence ID" value="MBN7824028.1"/>
    <property type="molecule type" value="Genomic_DNA"/>
</dbReference>
<keyword evidence="3" id="KW-1185">Reference proteome</keyword>
<dbReference type="Proteomes" id="UP000664654">
    <property type="component" value="Unassembled WGS sequence"/>
</dbReference>
<reference evidence="2" key="1">
    <citation type="submission" date="2021-03" db="EMBL/GenBank/DDBJ databases">
        <title>novel species isolated from a fishpond in China.</title>
        <authorList>
            <person name="Lu H."/>
            <person name="Cai Z."/>
        </authorList>
    </citation>
    <scope>NUCLEOTIDE SEQUENCE</scope>
    <source>
        <strain evidence="2">JCM 30855</strain>
    </source>
</reference>
<feature type="chain" id="PRO_5036783715" evidence="1">
    <location>
        <begin position="23"/>
        <end position="111"/>
    </location>
</feature>
<name>A0A939DJU1_9ALTE</name>